<evidence type="ECO:0000313" key="1">
    <source>
        <dbReference type="EMBL" id="SVE35715.1"/>
    </source>
</evidence>
<gene>
    <name evidence="1" type="ORF">METZ01_LOCUS488569</name>
</gene>
<protein>
    <submittedName>
        <fullName evidence="1">Uncharacterized protein</fullName>
    </submittedName>
</protein>
<dbReference type="AlphaFoldDB" id="A0A383CUZ4"/>
<accession>A0A383CUZ4</accession>
<dbReference type="EMBL" id="UINC01211706">
    <property type="protein sequence ID" value="SVE35715.1"/>
    <property type="molecule type" value="Genomic_DNA"/>
</dbReference>
<feature type="non-terminal residue" evidence="1">
    <location>
        <position position="26"/>
    </location>
</feature>
<name>A0A383CUZ4_9ZZZZ</name>
<proteinExistence type="predicted"/>
<reference evidence="1" key="1">
    <citation type="submission" date="2018-05" db="EMBL/GenBank/DDBJ databases">
        <authorList>
            <person name="Lanie J.A."/>
            <person name="Ng W.-L."/>
            <person name="Kazmierczak K.M."/>
            <person name="Andrzejewski T.M."/>
            <person name="Davidsen T.M."/>
            <person name="Wayne K.J."/>
            <person name="Tettelin H."/>
            <person name="Glass J.I."/>
            <person name="Rusch D."/>
            <person name="Podicherti R."/>
            <person name="Tsui H.-C.T."/>
            <person name="Winkler M.E."/>
        </authorList>
    </citation>
    <scope>NUCLEOTIDE SEQUENCE</scope>
</reference>
<organism evidence="1">
    <name type="scientific">marine metagenome</name>
    <dbReference type="NCBI Taxonomy" id="408172"/>
    <lineage>
        <taxon>unclassified sequences</taxon>
        <taxon>metagenomes</taxon>
        <taxon>ecological metagenomes</taxon>
    </lineage>
</organism>
<sequence>MIKIRFNQYMKLHIVFITLLLFLKIS</sequence>